<evidence type="ECO:0000313" key="3">
    <source>
        <dbReference type="EMBL" id="NER31481.1"/>
    </source>
</evidence>
<gene>
    <name evidence="3" type="ORF">F6J89_28660</name>
</gene>
<dbReference type="AlphaFoldDB" id="A0A6B3NPP4"/>
<dbReference type="InterPro" id="IPR025110">
    <property type="entry name" value="AMP-bd_C"/>
</dbReference>
<comment type="caution">
    <text evidence="3">The sequence shown here is derived from an EMBL/GenBank/DDBJ whole genome shotgun (WGS) entry which is preliminary data.</text>
</comment>
<name>A0A6B3NPP4_9CYAN</name>
<evidence type="ECO:0000259" key="2">
    <source>
        <dbReference type="Pfam" id="PF13193"/>
    </source>
</evidence>
<sequence length="103" mass="11898">DLFKINGQWISPLEIEDVLHQHPQVLEVAVIPESNQGEQLTQIVAYISLKPEQKPSSEIEDNIRKFSKERLPHFKAPKKIHFVENLPRTSTGKIHRKLLVKSI</sequence>
<dbReference type="Gene3D" id="3.30.300.30">
    <property type="match status" value="1"/>
</dbReference>
<evidence type="ECO:0000256" key="1">
    <source>
        <dbReference type="ARBA" id="ARBA00022598"/>
    </source>
</evidence>
<dbReference type="EMBL" id="JAAHFQ010000832">
    <property type="protein sequence ID" value="NER31481.1"/>
    <property type="molecule type" value="Genomic_DNA"/>
</dbReference>
<dbReference type="Pfam" id="PF13193">
    <property type="entry name" value="AMP-binding_C"/>
    <property type="match status" value="1"/>
</dbReference>
<feature type="non-terminal residue" evidence="3">
    <location>
        <position position="1"/>
    </location>
</feature>
<dbReference type="PANTHER" id="PTHR43352">
    <property type="entry name" value="ACETYL-COA SYNTHETASE"/>
    <property type="match status" value="1"/>
</dbReference>
<keyword evidence="1 3" id="KW-0436">Ligase</keyword>
<dbReference type="PANTHER" id="PTHR43352:SF1">
    <property type="entry name" value="ANTHRANILATE--COA LIGASE"/>
    <property type="match status" value="1"/>
</dbReference>
<feature type="domain" description="AMP-binding enzyme C-terminal" evidence="2">
    <location>
        <begin position="14"/>
        <end position="93"/>
    </location>
</feature>
<organism evidence="3">
    <name type="scientific">Symploca sp. SIO1C4</name>
    <dbReference type="NCBI Taxonomy" id="2607765"/>
    <lineage>
        <taxon>Bacteria</taxon>
        <taxon>Bacillati</taxon>
        <taxon>Cyanobacteriota</taxon>
        <taxon>Cyanophyceae</taxon>
        <taxon>Coleofasciculales</taxon>
        <taxon>Coleofasciculaceae</taxon>
        <taxon>Symploca</taxon>
    </lineage>
</organism>
<dbReference type="SUPFAM" id="SSF56801">
    <property type="entry name" value="Acetyl-CoA synthetase-like"/>
    <property type="match status" value="1"/>
</dbReference>
<reference evidence="3" key="1">
    <citation type="submission" date="2019-11" db="EMBL/GenBank/DDBJ databases">
        <title>Genomic insights into an expanded diversity of filamentous marine cyanobacteria reveals the extraordinary biosynthetic potential of Moorea and Okeania.</title>
        <authorList>
            <person name="Ferreira Leao T."/>
            <person name="Wang M."/>
            <person name="Moss N."/>
            <person name="Da Silva R."/>
            <person name="Sanders J."/>
            <person name="Nurk S."/>
            <person name="Gurevich A."/>
            <person name="Humphrey G."/>
            <person name="Reher R."/>
            <person name="Zhu Q."/>
            <person name="Belda-Ferre P."/>
            <person name="Glukhov E."/>
            <person name="Rex R."/>
            <person name="Dorrestein P.C."/>
            <person name="Knight R."/>
            <person name="Pevzner P."/>
            <person name="Gerwick W.H."/>
            <person name="Gerwick L."/>
        </authorList>
    </citation>
    <scope>NUCLEOTIDE SEQUENCE</scope>
    <source>
        <strain evidence="3">SIO1C4</strain>
    </source>
</reference>
<proteinExistence type="predicted"/>
<dbReference type="GO" id="GO:0044550">
    <property type="term" value="P:secondary metabolite biosynthetic process"/>
    <property type="evidence" value="ECO:0007669"/>
    <property type="project" value="TreeGrafter"/>
</dbReference>
<dbReference type="InterPro" id="IPR045851">
    <property type="entry name" value="AMP-bd_C_sf"/>
</dbReference>
<dbReference type="GO" id="GO:0016878">
    <property type="term" value="F:acid-thiol ligase activity"/>
    <property type="evidence" value="ECO:0007669"/>
    <property type="project" value="TreeGrafter"/>
</dbReference>
<accession>A0A6B3NPP4</accession>
<protein>
    <submittedName>
        <fullName evidence="3">Benzoate-CoA ligase family protein</fullName>
    </submittedName>
</protein>